<dbReference type="Gene3D" id="1.25.40.390">
    <property type="match status" value="1"/>
</dbReference>
<dbReference type="EMBL" id="FOXH01000014">
    <property type="protein sequence ID" value="SFQ29734.1"/>
    <property type="molecule type" value="Genomic_DNA"/>
</dbReference>
<protein>
    <submittedName>
        <fullName evidence="2">Starch-binding associating with outer membrane</fullName>
    </submittedName>
</protein>
<reference evidence="2 3" key="1">
    <citation type="submission" date="2016-10" db="EMBL/GenBank/DDBJ databases">
        <authorList>
            <person name="de Groot N.N."/>
        </authorList>
    </citation>
    <scope>NUCLEOTIDE SEQUENCE [LARGE SCALE GENOMIC DNA]</scope>
    <source>
        <strain evidence="3">E92,LMG 26720,CCM 7988</strain>
    </source>
</reference>
<dbReference type="STRING" id="1079859.SAMN04515674_11469"/>
<sequence length="509" mass="55946">MKNIFNIKNLLLISGIAMLSACDSGFEELNVNPDTSPIIVPSYMFTKAQYDALNNSCASTYEFACGGSVQHFATYKDVPGIGDKYFFSQGTYPYDFFTNAYPLSVNEISTVIRTVKTDAGQSNLYAIARIWKAYTFHRITDLYGDIPYSQAGEGYASSNFTPKYDTQQSIYLDLLNELDQAASSLDASKTSYASADLVYGGDVNKWKKFAYSLMFRLSMRITKVDPSTAKTWAQKAIAGGIILNDADLAKVAFVAGGQDINKNPVSLALRSNNYAVANGNDNTEGGKFASTFISYLKTNNDPRLSSLAVVWVNKVQDTTSTIQKGMQNGLLQKPSDFGTYSEPNINTVLKLDAPMIILSNAEMNLLMAEAIIRGWASGDASAFFNNGITASMKSMALYGDASAINSAKINGYLSKHAFTTGFDAQLEQIHTQMWVSLFPDEVEAYSNWRRTGYPKLTPVNITGNLTNGTIPRRLLYPLAEENLNGPNFKAAVARQGANTLTTRIWWDKQ</sequence>
<feature type="chain" id="PRO_5011630626" evidence="1">
    <location>
        <begin position="22"/>
        <end position="509"/>
    </location>
</feature>
<name>A0A1I5XCZ0_9BACT</name>
<accession>A0A1I5XCZ0</accession>
<dbReference type="InterPro" id="IPR011990">
    <property type="entry name" value="TPR-like_helical_dom_sf"/>
</dbReference>
<keyword evidence="3" id="KW-1185">Reference proteome</keyword>
<dbReference type="AlphaFoldDB" id="A0A1I5XCZ0"/>
<dbReference type="Pfam" id="PF12771">
    <property type="entry name" value="SusD-like_2"/>
    <property type="match status" value="1"/>
</dbReference>
<gene>
    <name evidence="2" type="ORF">SAMN04515674_11469</name>
</gene>
<proteinExistence type="predicted"/>
<evidence type="ECO:0000256" key="1">
    <source>
        <dbReference type="SAM" id="SignalP"/>
    </source>
</evidence>
<keyword evidence="1" id="KW-0732">Signal</keyword>
<dbReference type="PROSITE" id="PS51257">
    <property type="entry name" value="PROKAR_LIPOPROTEIN"/>
    <property type="match status" value="1"/>
</dbReference>
<evidence type="ECO:0000313" key="3">
    <source>
        <dbReference type="Proteomes" id="UP000199306"/>
    </source>
</evidence>
<organism evidence="2 3">
    <name type="scientific">Pseudarcicella hirudinis</name>
    <dbReference type="NCBI Taxonomy" id="1079859"/>
    <lineage>
        <taxon>Bacteria</taxon>
        <taxon>Pseudomonadati</taxon>
        <taxon>Bacteroidota</taxon>
        <taxon>Cytophagia</taxon>
        <taxon>Cytophagales</taxon>
        <taxon>Flectobacillaceae</taxon>
        <taxon>Pseudarcicella</taxon>
    </lineage>
</organism>
<dbReference type="SUPFAM" id="SSF48452">
    <property type="entry name" value="TPR-like"/>
    <property type="match status" value="1"/>
</dbReference>
<dbReference type="InterPro" id="IPR041662">
    <property type="entry name" value="SusD-like_2"/>
</dbReference>
<feature type="signal peptide" evidence="1">
    <location>
        <begin position="1"/>
        <end position="21"/>
    </location>
</feature>
<dbReference type="RefSeq" id="WP_092018941.1">
    <property type="nucleotide sequence ID" value="NZ_FOXH01000014.1"/>
</dbReference>
<dbReference type="Proteomes" id="UP000199306">
    <property type="component" value="Unassembled WGS sequence"/>
</dbReference>
<evidence type="ECO:0000313" key="2">
    <source>
        <dbReference type="EMBL" id="SFQ29734.1"/>
    </source>
</evidence>
<dbReference type="OrthoDB" id="843771at2"/>